<organism evidence="1 2">
    <name type="scientific">Eleusine coracana subsp. coracana</name>
    <dbReference type="NCBI Taxonomy" id="191504"/>
    <lineage>
        <taxon>Eukaryota</taxon>
        <taxon>Viridiplantae</taxon>
        <taxon>Streptophyta</taxon>
        <taxon>Embryophyta</taxon>
        <taxon>Tracheophyta</taxon>
        <taxon>Spermatophyta</taxon>
        <taxon>Magnoliopsida</taxon>
        <taxon>Liliopsida</taxon>
        <taxon>Poales</taxon>
        <taxon>Poaceae</taxon>
        <taxon>PACMAD clade</taxon>
        <taxon>Chloridoideae</taxon>
        <taxon>Cynodonteae</taxon>
        <taxon>Eleusininae</taxon>
        <taxon>Eleusine</taxon>
    </lineage>
</organism>
<accession>A0AAV5DBV2</accession>
<dbReference type="PANTHER" id="PTHR33116:SF86">
    <property type="entry name" value="REVERSE TRANSCRIPTASE DOMAIN-CONTAINING PROTEIN"/>
    <property type="match status" value="1"/>
</dbReference>
<dbReference type="PANTHER" id="PTHR33116">
    <property type="entry name" value="REVERSE TRANSCRIPTASE ZINC-BINDING DOMAIN-CONTAINING PROTEIN-RELATED-RELATED"/>
    <property type="match status" value="1"/>
</dbReference>
<protein>
    <submittedName>
        <fullName evidence="1">Uncharacterized protein</fullName>
    </submittedName>
</protein>
<evidence type="ECO:0000313" key="2">
    <source>
        <dbReference type="Proteomes" id="UP001054889"/>
    </source>
</evidence>
<evidence type="ECO:0000313" key="1">
    <source>
        <dbReference type="EMBL" id="GJN07774.1"/>
    </source>
</evidence>
<name>A0AAV5DBV2_ELECO</name>
<keyword evidence="2" id="KW-1185">Reference proteome</keyword>
<reference evidence="1" key="1">
    <citation type="journal article" date="2018" name="DNA Res.">
        <title>Multiple hybrid de novo genome assembly of finger millet, an orphan allotetraploid crop.</title>
        <authorList>
            <person name="Hatakeyama M."/>
            <person name="Aluri S."/>
            <person name="Balachadran M.T."/>
            <person name="Sivarajan S.R."/>
            <person name="Patrignani A."/>
            <person name="Gruter S."/>
            <person name="Poveda L."/>
            <person name="Shimizu-Inatsugi R."/>
            <person name="Baeten J."/>
            <person name="Francoijs K.J."/>
            <person name="Nataraja K.N."/>
            <person name="Reddy Y.A.N."/>
            <person name="Phadnis S."/>
            <person name="Ravikumar R.L."/>
            <person name="Schlapbach R."/>
            <person name="Sreeman S.M."/>
            <person name="Shimizu K.K."/>
        </authorList>
    </citation>
    <scope>NUCLEOTIDE SEQUENCE</scope>
</reference>
<dbReference type="Proteomes" id="UP001054889">
    <property type="component" value="Unassembled WGS sequence"/>
</dbReference>
<comment type="caution">
    <text evidence="1">The sequence shown here is derived from an EMBL/GenBank/DDBJ whole genome shotgun (WGS) entry which is preliminary data.</text>
</comment>
<gene>
    <name evidence="1" type="primary">ga25635</name>
    <name evidence="1" type="ORF">PR202_ga25635</name>
</gene>
<sequence length="88" mass="10046">MTESLSDRYLGLLAMVGTDRSDCFRHLVDRVCMRTNEWKEKTLSLGGKEVLFKLIAQVVPVYVMGVFKIPKKKLQRNFGCHCAILVGR</sequence>
<reference evidence="1" key="2">
    <citation type="submission" date="2021-12" db="EMBL/GenBank/DDBJ databases">
        <title>Resequencing data analysis of finger millet.</title>
        <authorList>
            <person name="Hatakeyama M."/>
            <person name="Aluri S."/>
            <person name="Balachadran M.T."/>
            <person name="Sivarajan S.R."/>
            <person name="Poveda L."/>
            <person name="Shimizu-Inatsugi R."/>
            <person name="Schlapbach R."/>
            <person name="Sreeman S.M."/>
            <person name="Shimizu K.K."/>
        </authorList>
    </citation>
    <scope>NUCLEOTIDE SEQUENCE</scope>
</reference>
<dbReference type="AlphaFoldDB" id="A0AAV5DBV2"/>
<dbReference type="EMBL" id="BQKI01000015">
    <property type="protein sequence ID" value="GJN07774.1"/>
    <property type="molecule type" value="Genomic_DNA"/>
</dbReference>
<proteinExistence type="predicted"/>